<feature type="compositionally biased region" description="Polar residues" evidence="1">
    <location>
        <begin position="302"/>
        <end position="318"/>
    </location>
</feature>
<keyword evidence="2" id="KW-0472">Membrane</keyword>
<name>W7ISX3_9PSEU</name>
<dbReference type="InterPro" id="IPR008910">
    <property type="entry name" value="MSC_TM_helix"/>
</dbReference>
<dbReference type="EMBL" id="AYXG01000043">
    <property type="protein sequence ID" value="EWC63468.1"/>
    <property type="molecule type" value="Genomic_DNA"/>
</dbReference>
<feature type="transmembrane region" description="Helical" evidence="2">
    <location>
        <begin position="30"/>
        <end position="48"/>
    </location>
</feature>
<dbReference type="eggNOG" id="COG0668">
    <property type="taxonomic scope" value="Bacteria"/>
</dbReference>
<feature type="transmembrane region" description="Helical" evidence="2">
    <location>
        <begin position="156"/>
        <end position="175"/>
    </location>
</feature>
<evidence type="ECO:0000256" key="2">
    <source>
        <dbReference type="SAM" id="Phobius"/>
    </source>
</evidence>
<sequence>MTSTSTVAAVDFGSGLSQAWQVVVTSAPRLLGFLLVLVIGWFVARLLAKAVNAVLERVGFDRVVERGGVKTALARSEYDASDVIAKLVRYAVLLITLQLAFGVWGSNPVSQLLGDIVAWLPRAAVAIVIVVVAAAIAKAAKDFITNAMGGLSYGKVVATAASVFVVGLGVIAALNQVGVATTVTTPVLITVLATIGGIAVIGVGGGLIKPMQQRWTRWLDRAEQEIPRMREQVEANTARRQAEQQRAAYYQQGFAHAAHGAHPAQAVPAGPPRQSQYPPEQPYGQGQFTQDWPAQPGYHQGTIPQQPTGGRQVPQQYAPQHFPTPDDHRPNRY</sequence>
<dbReference type="AlphaFoldDB" id="W7ISX3"/>
<dbReference type="Gene3D" id="1.10.287.1260">
    <property type="match status" value="1"/>
</dbReference>
<feature type="transmembrane region" description="Helical" evidence="2">
    <location>
        <begin position="87"/>
        <end position="104"/>
    </location>
</feature>
<keyword evidence="2" id="KW-0812">Transmembrane</keyword>
<dbReference type="STRING" id="909613.UO65_1145"/>
<feature type="region of interest" description="Disordered" evidence="1">
    <location>
        <begin position="259"/>
        <end position="333"/>
    </location>
</feature>
<dbReference type="Pfam" id="PF05552">
    <property type="entry name" value="MS_channel_1st_1"/>
    <property type="match status" value="2"/>
</dbReference>
<feature type="transmembrane region" description="Helical" evidence="2">
    <location>
        <begin position="187"/>
        <end position="208"/>
    </location>
</feature>
<dbReference type="RefSeq" id="WP_084175339.1">
    <property type="nucleotide sequence ID" value="NZ_AYXG01000043.1"/>
</dbReference>
<feature type="compositionally biased region" description="Low complexity" evidence="1">
    <location>
        <begin position="259"/>
        <end position="287"/>
    </location>
</feature>
<dbReference type="Proteomes" id="UP000019277">
    <property type="component" value="Unassembled WGS sequence"/>
</dbReference>
<keyword evidence="4" id="KW-1185">Reference proteome</keyword>
<comment type="caution">
    <text evidence="3">The sequence shown here is derived from an EMBL/GenBank/DDBJ whole genome shotgun (WGS) entry which is preliminary data.</text>
</comment>
<feature type="compositionally biased region" description="Basic and acidic residues" evidence="1">
    <location>
        <begin position="324"/>
        <end position="333"/>
    </location>
</feature>
<reference evidence="3 4" key="1">
    <citation type="journal article" date="2014" name="Genome Announc.">
        <title>Draft Genome Sequence of the Antitrypanosomally Active Sponge-Associated Bacterium Actinokineospora sp. Strain EG49.</title>
        <authorList>
            <person name="Harjes J."/>
            <person name="Ryu T."/>
            <person name="Abdelmohsen U.R."/>
            <person name="Moitinho-Silva L."/>
            <person name="Horn H."/>
            <person name="Ravasi T."/>
            <person name="Hentschel U."/>
        </authorList>
    </citation>
    <scope>NUCLEOTIDE SEQUENCE [LARGE SCALE GENOMIC DNA]</scope>
    <source>
        <strain evidence="3 4">EG49</strain>
    </source>
</reference>
<feature type="transmembrane region" description="Helical" evidence="2">
    <location>
        <begin position="116"/>
        <end position="136"/>
    </location>
</feature>
<keyword evidence="2" id="KW-1133">Transmembrane helix</keyword>
<evidence type="ECO:0000256" key="1">
    <source>
        <dbReference type="SAM" id="MobiDB-lite"/>
    </source>
</evidence>
<protein>
    <submittedName>
        <fullName evidence="3">CmpX</fullName>
    </submittedName>
</protein>
<proteinExistence type="predicted"/>
<organism evidence="3 4">
    <name type="scientific">Actinokineospora spheciospongiae</name>
    <dbReference type="NCBI Taxonomy" id="909613"/>
    <lineage>
        <taxon>Bacteria</taxon>
        <taxon>Bacillati</taxon>
        <taxon>Actinomycetota</taxon>
        <taxon>Actinomycetes</taxon>
        <taxon>Pseudonocardiales</taxon>
        <taxon>Pseudonocardiaceae</taxon>
        <taxon>Actinokineospora</taxon>
    </lineage>
</organism>
<dbReference type="PATRIC" id="fig|909613.9.peg.1162"/>
<evidence type="ECO:0000313" key="4">
    <source>
        <dbReference type="Proteomes" id="UP000019277"/>
    </source>
</evidence>
<evidence type="ECO:0000313" key="3">
    <source>
        <dbReference type="EMBL" id="EWC63468.1"/>
    </source>
</evidence>
<accession>W7ISX3</accession>
<gene>
    <name evidence="3" type="ORF">UO65_1145</name>
</gene>